<accession>A0A6G3SNW8</accession>
<feature type="transmembrane region" description="Helical" evidence="2">
    <location>
        <begin position="52"/>
        <end position="72"/>
    </location>
</feature>
<proteinExistence type="predicted"/>
<dbReference type="InterPro" id="IPR030934">
    <property type="entry name" value="Intein_C"/>
</dbReference>
<dbReference type="SMART" id="SM00306">
    <property type="entry name" value="HintN"/>
    <property type="match status" value="1"/>
</dbReference>
<sequence>MTGRGPSDEEPESGPAADGPSAPPAGPPRPAGRPPGLPWTARIRTLTGRRRALLAGGIGLVSVGLVAGLLSLTSSPSDSDESQAAQQNLKPFREAVYDLAIAPGLSYKDTSALGITENEITVSAAGSQFGTVSSGGGADSGRDVLRIGGRKFTRWQVDPAPRKDVAAGETAPPSEWIVGLDDGSELLDEALARTAAPSKLADVLDRALADPENPPQRVNRPKASSTSGQRPLSVNGTPALGIDTSAGRLLVTEEKPHRVLRLEAYDLRDGLADLRDRIEDGEEPTAPRTVTTGPLASSDAEGMDLTPVLADAADKMFDTLVEYADQLEAATDRGITFTLDGAGEMDCSPDGCSATQNFTGEVTSIARRERVTKGEVTAVMSATFTIDGKPAGECTSPQRTFPVRGNSVSGTLKCSNPGAGPLYASVAARVQAQAQADADRCGCKVRLTYPLRANTLIDARALAKVEARKLADRAKSERDGNACVTSHSFPSGTQVLLDNGATRAIEDIRIGDRVAAGDPQVRGTATRQVTNVFTTEGDKDSTRITVTTDQGSATVTATDNHPFWLGDEKRWKSAGELRVGDELSTPNGAGPVVTEVRDLRGPQRTHDLTVDDLHTYYVMADATPLLVHNCGGMKASDYVRGLVAQGKIRQAADFHYEDMVRARTGGRSQTINGREVDAVTSDALIQAKRSWAAIEKPKNFLSKSGRAQIKATLSSAEELGKRAEWWFKYGVHRDVRSYIEGKGGVVRIGFGD</sequence>
<dbReference type="NCBIfam" id="TIGR01443">
    <property type="entry name" value="intein_Cterm"/>
    <property type="match status" value="1"/>
</dbReference>
<feature type="compositionally biased region" description="Pro residues" evidence="1">
    <location>
        <begin position="21"/>
        <end position="37"/>
    </location>
</feature>
<evidence type="ECO:0000256" key="2">
    <source>
        <dbReference type="SAM" id="Phobius"/>
    </source>
</evidence>
<dbReference type="Gene3D" id="2.170.16.10">
    <property type="entry name" value="Hedgehog/Intein (Hint) domain"/>
    <property type="match status" value="1"/>
</dbReference>
<name>A0A6G3SNW8_STRAQ</name>
<evidence type="ECO:0000313" key="4">
    <source>
        <dbReference type="EMBL" id="NEB84108.1"/>
    </source>
</evidence>
<protein>
    <recommendedName>
        <fullName evidence="3">Hint domain-containing protein</fullName>
    </recommendedName>
</protein>
<keyword evidence="2" id="KW-0472">Membrane</keyword>
<dbReference type="EMBL" id="JAAGMK010000202">
    <property type="protein sequence ID" value="NEB84108.1"/>
    <property type="molecule type" value="Genomic_DNA"/>
</dbReference>
<keyword evidence="2" id="KW-0812">Transmembrane</keyword>
<dbReference type="RefSeq" id="WP_164257014.1">
    <property type="nucleotide sequence ID" value="NZ_JAAGMK010000202.1"/>
</dbReference>
<evidence type="ECO:0000259" key="3">
    <source>
        <dbReference type="SMART" id="SM00306"/>
    </source>
</evidence>
<dbReference type="Pfam" id="PF07591">
    <property type="entry name" value="PT-HINT"/>
    <property type="match status" value="1"/>
</dbReference>
<dbReference type="AlphaFoldDB" id="A0A6G3SNW8"/>
<dbReference type="CDD" id="cd00081">
    <property type="entry name" value="Hint"/>
    <property type="match status" value="1"/>
</dbReference>
<comment type="caution">
    <text evidence="4">The sequence shown here is derived from an EMBL/GenBank/DDBJ whole genome shotgun (WGS) entry which is preliminary data.</text>
</comment>
<gene>
    <name evidence="4" type="ORF">G3I43_07945</name>
</gene>
<feature type="region of interest" description="Disordered" evidence="1">
    <location>
        <begin position="1"/>
        <end position="39"/>
    </location>
</feature>
<dbReference type="PROSITE" id="PS50818">
    <property type="entry name" value="INTEIN_C_TER"/>
    <property type="match status" value="1"/>
</dbReference>
<dbReference type="InterPro" id="IPR036844">
    <property type="entry name" value="Hint_dom_sf"/>
</dbReference>
<dbReference type="InterPro" id="IPR028905">
    <property type="entry name" value="Tox-REase-3_dom"/>
</dbReference>
<feature type="domain" description="Hint" evidence="3">
    <location>
        <begin position="486"/>
        <end position="587"/>
    </location>
</feature>
<dbReference type="SUPFAM" id="SSF51294">
    <property type="entry name" value="Hedgehog/intein (Hint) domain"/>
    <property type="match status" value="1"/>
</dbReference>
<dbReference type="InterPro" id="IPR003587">
    <property type="entry name" value="Hint_dom_N"/>
</dbReference>
<feature type="region of interest" description="Disordered" evidence="1">
    <location>
        <begin position="208"/>
        <end position="240"/>
    </location>
</feature>
<feature type="region of interest" description="Disordered" evidence="1">
    <location>
        <begin position="277"/>
        <end position="301"/>
    </location>
</feature>
<organism evidence="4">
    <name type="scientific">Streptomyces anulatus</name>
    <name type="common">Streptomyces chrysomallus</name>
    <dbReference type="NCBI Taxonomy" id="1892"/>
    <lineage>
        <taxon>Bacteria</taxon>
        <taxon>Bacillati</taxon>
        <taxon>Actinomycetota</taxon>
        <taxon>Actinomycetes</taxon>
        <taxon>Kitasatosporales</taxon>
        <taxon>Streptomycetaceae</taxon>
        <taxon>Streptomyces</taxon>
    </lineage>
</organism>
<keyword evidence="2" id="KW-1133">Transmembrane helix</keyword>
<dbReference type="Pfam" id="PF15647">
    <property type="entry name" value="Tox-REase-3"/>
    <property type="match status" value="1"/>
</dbReference>
<feature type="compositionally biased region" description="Polar residues" evidence="1">
    <location>
        <begin position="222"/>
        <end position="236"/>
    </location>
</feature>
<reference evidence="4" key="1">
    <citation type="submission" date="2020-01" db="EMBL/GenBank/DDBJ databases">
        <title>Insect and environment-associated Actinomycetes.</title>
        <authorList>
            <person name="Currrie C."/>
            <person name="Chevrette M."/>
            <person name="Carlson C."/>
            <person name="Stubbendieck R."/>
            <person name="Wendt-Pienkowski E."/>
        </authorList>
    </citation>
    <scope>NUCLEOTIDE SEQUENCE</scope>
    <source>
        <strain evidence="4">SID505</strain>
    </source>
</reference>
<evidence type="ECO:0000256" key="1">
    <source>
        <dbReference type="SAM" id="MobiDB-lite"/>
    </source>
</evidence>